<evidence type="ECO:0000313" key="2">
    <source>
        <dbReference type="EMBL" id="AAM05418.1"/>
    </source>
</evidence>
<evidence type="ECO:0000313" key="3">
    <source>
        <dbReference type="Proteomes" id="UP000002487"/>
    </source>
</evidence>
<feature type="compositionally biased region" description="Polar residues" evidence="1">
    <location>
        <begin position="163"/>
        <end position="176"/>
    </location>
</feature>
<sequence>MNDKDRTLVLFIAIALYLFLIPSAMASTEEQQTNRTKDAAQLKMEALETELGEEGMKEVADYLELQASLPDVVKASPYSSIAFAATDNESQVAYLTAIDESDLEKENKEKLKADLQDIWNRYPDKFVVADNLVLRDVAKIMDERLIVSVNLSEIGVDSPDDGNVSSSGMTENAGTTDEQEKESNTTQESNSTSFISSYWVLAIVLGTVMYARRK</sequence>
<proteinExistence type="predicted"/>
<dbReference type="AlphaFoldDB" id="Q8TP99"/>
<accession>Q8TP99</accession>
<name>Q8TP99_METAC</name>
<dbReference type="InParanoid" id="Q8TP99"/>
<evidence type="ECO:0000256" key="1">
    <source>
        <dbReference type="SAM" id="MobiDB-lite"/>
    </source>
</evidence>
<dbReference type="HOGENOM" id="CLU_1286341_0_0_2"/>
<organism evidence="2 3">
    <name type="scientific">Methanosarcina acetivorans (strain ATCC 35395 / DSM 2834 / JCM 12185 / C2A)</name>
    <dbReference type="NCBI Taxonomy" id="188937"/>
    <lineage>
        <taxon>Archaea</taxon>
        <taxon>Methanobacteriati</taxon>
        <taxon>Methanobacteriota</taxon>
        <taxon>Stenosarchaea group</taxon>
        <taxon>Methanomicrobia</taxon>
        <taxon>Methanosarcinales</taxon>
        <taxon>Methanosarcinaceae</taxon>
        <taxon>Methanosarcina</taxon>
    </lineage>
</organism>
<dbReference type="EMBL" id="AE010299">
    <property type="protein sequence ID" value="AAM05418.1"/>
    <property type="molecule type" value="Genomic_DNA"/>
</dbReference>
<keyword evidence="3" id="KW-1185">Reference proteome</keyword>
<dbReference type="KEGG" id="mac:MA_2015"/>
<gene>
    <name evidence="2" type="ordered locus">MA_2015</name>
</gene>
<feature type="region of interest" description="Disordered" evidence="1">
    <location>
        <begin position="157"/>
        <end position="189"/>
    </location>
</feature>
<dbReference type="EnsemblBacteria" id="AAM05418">
    <property type="protein sequence ID" value="AAM05418"/>
    <property type="gene ID" value="MA_2015"/>
</dbReference>
<dbReference type="RefSeq" id="WP_011022009.1">
    <property type="nucleotide sequence ID" value="NC_003552.1"/>
</dbReference>
<dbReference type="Proteomes" id="UP000002487">
    <property type="component" value="Chromosome"/>
</dbReference>
<protein>
    <submittedName>
        <fullName evidence="2">Uncharacterized protein</fullName>
    </submittedName>
</protein>
<reference evidence="2 3" key="1">
    <citation type="journal article" date="2002" name="Genome Res.">
        <title>The genome of Methanosarcina acetivorans reveals extensive metabolic and physiological diversity.</title>
        <authorList>
            <person name="Galagan J.E."/>
            <person name="Nusbaum C."/>
            <person name="Roy A."/>
            <person name="Endrizzi M.G."/>
            <person name="Macdonald P."/>
            <person name="FitzHugh W."/>
            <person name="Calvo S."/>
            <person name="Engels R."/>
            <person name="Smirnov S."/>
            <person name="Atnoor D."/>
            <person name="Brown A."/>
            <person name="Allen N."/>
            <person name="Naylor J."/>
            <person name="Stange-Thomann N."/>
            <person name="DeArellano K."/>
            <person name="Johnson R."/>
            <person name="Linton L."/>
            <person name="McEwan P."/>
            <person name="McKernan K."/>
            <person name="Talamas J."/>
            <person name="Tirrell A."/>
            <person name="Ye W."/>
            <person name="Zimmer A."/>
            <person name="Barber R.D."/>
            <person name="Cann I."/>
            <person name="Graham D.E."/>
            <person name="Grahame D.A."/>
            <person name="Guss A."/>
            <person name="Hedderich R."/>
            <person name="Ingram-Smith C."/>
            <person name="Kuettner C.H."/>
            <person name="Krzycki J.A."/>
            <person name="Leigh J.A."/>
            <person name="Li W."/>
            <person name="Liu J."/>
            <person name="Mukhopadhyay B."/>
            <person name="Reeve J.N."/>
            <person name="Smith K."/>
            <person name="Springer T.A."/>
            <person name="Umayam L.A."/>
            <person name="White O."/>
            <person name="White R.H."/>
            <person name="de Macario E.C."/>
            <person name="Ferry J.G."/>
            <person name="Jarrell K.F."/>
            <person name="Jing H."/>
            <person name="Macario A.J.L."/>
            <person name="Paulsen I."/>
            <person name="Pritchett M."/>
            <person name="Sowers K.R."/>
            <person name="Swanson R.V."/>
            <person name="Zinder S.H."/>
            <person name="Lander E."/>
            <person name="Metcalf W.W."/>
            <person name="Birren B."/>
        </authorList>
    </citation>
    <scope>NUCLEOTIDE SEQUENCE [LARGE SCALE GENOMIC DNA]</scope>
    <source>
        <strain evidence="3">ATCC 35395 / DSM 2834 / JCM 12185 / C2A</strain>
    </source>
</reference>
<dbReference type="GeneID" id="68225934"/>